<dbReference type="Gene3D" id="3.10.580.10">
    <property type="entry name" value="CBS-domain"/>
    <property type="match status" value="1"/>
</dbReference>
<evidence type="ECO:0000313" key="5">
    <source>
        <dbReference type="EMBL" id="MCD1296304.1"/>
    </source>
</evidence>
<dbReference type="InterPro" id="IPR000644">
    <property type="entry name" value="CBS_dom"/>
</dbReference>
<gene>
    <name evidence="5" type="ORF">CUJ83_14975</name>
</gene>
<evidence type="ECO:0000259" key="4">
    <source>
        <dbReference type="PROSITE" id="PS51371"/>
    </source>
</evidence>
<dbReference type="CDD" id="cd04622">
    <property type="entry name" value="CBS_pair_HRP1_like"/>
    <property type="match status" value="1"/>
</dbReference>
<keyword evidence="1 3" id="KW-0129">CBS domain</keyword>
<keyword evidence="6" id="KW-1185">Reference proteome</keyword>
<dbReference type="PANTHER" id="PTHR43080:SF2">
    <property type="entry name" value="CBS DOMAIN-CONTAINING PROTEIN"/>
    <property type="match status" value="1"/>
</dbReference>
<dbReference type="Pfam" id="PF00571">
    <property type="entry name" value="CBS"/>
    <property type="match status" value="2"/>
</dbReference>
<dbReference type="InterPro" id="IPR046342">
    <property type="entry name" value="CBS_dom_sf"/>
</dbReference>
<reference evidence="5 6" key="1">
    <citation type="submission" date="2017-11" db="EMBL/GenBank/DDBJ databases">
        <title>Isolation and Characterization of Family Methanocellaceae Species from Potential Methane Hydrate Area Offshore Southwestern Taiwan.</title>
        <authorList>
            <person name="Zhang W.-L."/>
            <person name="Chen W.-C."/>
            <person name="Lai M.-C."/>
            <person name="Chen S.-C."/>
        </authorList>
    </citation>
    <scope>NUCLEOTIDE SEQUENCE [LARGE SCALE GENOMIC DNA]</scope>
    <source>
        <strain evidence="5 6">CWC-04</strain>
    </source>
</reference>
<comment type="caution">
    <text evidence="5">The sequence shown here is derived from an EMBL/GenBank/DDBJ whole genome shotgun (WGS) entry which is preliminary data.</text>
</comment>
<protein>
    <submittedName>
        <fullName evidence="5">CBS domain-containing protein</fullName>
    </submittedName>
</protein>
<dbReference type="EMBL" id="PGCK01000017">
    <property type="protein sequence ID" value="MCD1296304.1"/>
    <property type="molecule type" value="Genomic_DNA"/>
</dbReference>
<accession>A0AAP2RF91</accession>
<evidence type="ECO:0000256" key="3">
    <source>
        <dbReference type="PROSITE-ProRule" id="PRU00703"/>
    </source>
</evidence>
<name>A0AAP2RF91_9EURY</name>
<feature type="domain" description="CBS" evidence="4">
    <location>
        <begin position="7"/>
        <end position="64"/>
    </location>
</feature>
<evidence type="ECO:0000256" key="1">
    <source>
        <dbReference type="ARBA" id="ARBA00023122"/>
    </source>
</evidence>
<dbReference type="SUPFAM" id="SSF54631">
    <property type="entry name" value="CBS-domain pair"/>
    <property type="match status" value="1"/>
</dbReference>
<dbReference type="Proteomes" id="UP001320159">
    <property type="component" value="Unassembled WGS sequence"/>
</dbReference>
<dbReference type="RefSeq" id="WP_230743302.1">
    <property type="nucleotide sequence ID" value="NZ_PGCK01000017.1"/>
</dbReference>
<dbReference type="PROSITE" id="PS51371">
    <property type="entry name" value="CBS"/>
    <property type="match status" value="2"/>
</dbReference>
<evidence type="ECO:0000256" key="2">
    <source>
        <dbReference type="ARBA" id="ARBA00023167"/>
    </source>
</evidence>
<keyword evidence="2" id="KW-0486">Methionine biosynthesis</keyword>
<feature type="domain" description="CBS" evidence="4">
    <location>
        <begin position="72"/>
        <end position="132"/>
    </location>
</feature>
<sequence>MRIKDVMTKNIITVDGKETAAKAAKQMKDANVGMVMIVENGEIKGLITDRAIVTKVVAEGKDPSKVSIREFMSKDIITCKEDSDVMDVIKTLGESRIRRVPVINESNKVVGVLSIADVAQEMKGCMDSLFDELSKAAR</sequence>
<dbReference type="PANTHER" id="PTHR43080">
    <property type="entry name" value="CBS DOMAIN-CONTAINING PROTEIN CBSX3, MITOCHONDRIAL"/>
    <property type="match status" value="1"/>
</dbReference>
<dbReference type="InterPro" id="IPR051257">
    <property type="entry name" value="Diverse_CBS-Domain"/>
</dbReference>
<proteinExistence type="predicted"/>
<evidence type="ECO:0000313" key="6">
    <source>
        <dbReference type="Proteomes" id="UP001320159"/>
    </source>
</evidence>
<dbReference type="AlphaFoldDB" id="A0AAP2RF91"/>
<organism evidence="5 6">
    <name type="scientific">Methanooceanicella nereidis</name>
    <dbReference type="NCBI Taxonomy" id="2052831"/>
    <lineage>
        <taxon>Archaea</taxon>
        <taxon>Methanobacteriati</taxon>
        <taxon>Methanobacteriota</taxon>
        <taxon>Stenosarchaea group</taxon>
        <taxon>Methanomicrobia</taxon>
        <taxon>Methanocellales</taxon>
        <taxon>Methanocellaceae</taxon>
        <taxon>Methanooceanicella</taxon>
    </lineage>
</organism>
<keyword evidence="2" id="KW-0028">Amino-acid biosynthesis</keyword>
<dbReference type="GO" id="GO:0009086">
    <property type="term" value="P:methionine biosynthetic process"/>
    <property type="evidence" value="ECO:0007669"/>
    <property type="project" value="UniProtKB-KW"/>
</dbReference>
<dbReference type="SMART" id="SM00116">
    <property type="entry name" value="CBS"/>
    <property type="match status" value="2"/>
</dbReference>